<name>A0ACB5TUV0_AMBMO</name>
<sequence length="101" mass="11479">MKNFENKLKIYAEHVDGLTILKLAQKSGKPPLTVIFQNKEDSNSYNLLNTVQAEHVVLKFSLKDYSPRNEKIKFLDLTIHTTLLAKIPSSTLMLFQSRGSS</sequence>
<dbReference type="EMBL" id="BSXS01009324">
    <property type="protein sequence ID" value="GME95251.1"/>
    <property type="molecule type" value="Genomic_DNA"/>
</dbReference>
<evidence type="ECO:0000313" key="2">
    <source>
        <dbReference type="Proteomes" id="UP001165064"/>
    </source>
</evidence>
<comment type="caution">
    <text evidence="1">The sequence shown here is derived from an EMBL/GenBank/DDBJ whole genome shotgun (WGS) entry which is preliminary data.</text>
</comment>
<dbReference type="Proteomes" id="UP001165064">
    <property type="component" value="Unassembled WGS sequence"/>
</dbReference>
<keyword evidence="2" id="KW-1185">Reference proteome</keyword>
<reference evidence="1" key="1">
    <citation type="submission" date="2023-04" db="EMBL/GenBank/DDBJ databases">
        <title>Ambrosiozyma monospora NBRC 10751.</title>
        <authorList>
            <person name="Ichikawa N."/>
            <person name="Sato H."/>
            <person name="Tonouchi N."/>
        </authorList>
    </citation>
    <scope>NUCLEOTIDE SEQUENCE</scope>
    <source>
        <strain evidence="1">NBRC 10751</strain>
    </source>
</reference>
<gene>
    <name evidence="1" type="ORF">Amon02_000974700</name>
</gene>
<evidence type="ECO:0000313" key="1">
    <source>
        <dbReference type="EMBL" id="GME95251.1"/>
    </source>
</evidence>
<proteinExistence type="predicted"/>
<accession>A0ACB5TUV0</accession>
<organism evidence="1 2">
    <name type="scientific">Ambrosiozyma monospora</name>
    <name type="common">Yeast</name>
    <name type="synonym">Endomycopsis monosporus</name>
    <dbReference type="NCBI Taxonomy" id="43982"/>
    <lineage>
        <taxon>Eukaryota</taxon>
        <taxon>Fungi</taxon>
        <taxon>Dikarya</taxon>
        <taxon>Ascomycota</taxon>
        <taxon>Saccharomycotina</taxon>
        <taxon>Pichiomycetes</taxon>
        <taxon>Pichiales</taxon>
        <taxon>Pichiaceae</taxon>
        <taxon>Ambrosiozyma</taxon>
    </lineage>
</organism>
<protein>
    <submittedName>
        <fullName evidence="1">Unnamed protein product</fullName>
    </submittedName>
</protein>